<organism evidence="2">
    <name type="scientific">bioreactor metagenome</name>
    <dbReference type="NCBI Taxonomy" id="1076179"/>
    <lineage>
        <taxon>unclassified sequences</taxon>
        <taxon>metagenomes</taxon>
        <taxon>ecological metagenomes</taxon>
    </lineage>
</organism>
<evidence type="ECO:0000313" key="2">
    <source>
        <dbReference type="EMBL" id="MPN09807.1"/>
    </source>
</evidence>
<accession>A0A645F6J8</accession>
<feature type="region of interest" description="Disordered" evidence="1">
    <location>
        <begin position="42"/>
        <end position="92"/>
    </location>
</feature>
<protein>
    <submittedName>
        <fullName evidence="2">Uncharacterized protein</fullName>
    </submittedName>
</protein>
<reference evidence="2" key="1">
    <citation type="submission" date="2019-08" db="EMBL/GenBank/DDBJ databases">
        <authorList>
            <person name="Kucharzyk K."/>
            <person name="Murdoch R.W."/>
            <person name="Higgins S."/>
            <person name="Loffler F."/>
        </authorList>
    </citation>
    <scope>NUCLEOTIDE SEQUENCE</scope>
</reference>
<sequence length="92" mass="10333">MAVTRRPPTVKIYNRYFAGFIVDFHVGHIRRAKNGTYVNDGCHEKERPVYGQKNDAGAPAPYQEGRDTERMSVRRTRAAAASALRPDRTLAG</sequence>
<name>A0A645F6J8_9ZZZZ</name>
<comment type="caution">
    <text evidence="2">The sequence shown here is derived from an EMBL/GenBank/DDBJ whole genome shotgun (WGS) entry which is preliminary data.</text>
</comment>
<proteinExistence type="predicted"/>
<gene>
    <name evidence="2" type="ORF">SDC9_157099</name>
</gene>
<evidence type="ECO:0000256" key="1">
    <source>
        <dbReference type="SAM" id="MobiDB-lite"/>
    </source>
</evidence>
<dbReference type="EMBL" id="VSSQ01055929">
    <property type="protein sequence ID" value="MPN09807.1"/>
    <property type="molecule type" value="Genomic_DNA"/>
</dbReference>
<dbReference type="AlphaFoldDB" id="A0A645F6J8"/>